<evidence type="ECO:0000313" key="5">
    <source>
        <dbReference type="Proteomes" id="UP000218785"/>
    </source>
</evidence>
<evidence type="ECO:0000256" key="2">
    <source>
        <dbReference type="SAM" id="Phobius"/>
    </source>
</evidence>
<dbReference type="EMBL" id="AP018248">
    <property type="protein sequence ID" value="BAY97172.1"/>
    <property type="molecule type" value="Genomic_DNA"/>
</dbReference>
<reference evidence="4 5" key="1">
    <citation type="submission" date="2017-06" db="EMBL/GenBank/DDBJ databases">
        <title>Genome sequencing of cyanobaciteial culture collection at National Institute for Environmental Studies (NIES).</title>
        <authorList>
            <person name="Hirose Y."/>
            <person name="Shimura Y."/>
            <person name="Fujisawa T."/>
            <person name="Nakamura Y."/>
            <person name="Kawachi M."/>
        </authorList>
    </citation>
    <scope>NUCLEOTIDE SEQUENCE [LARGE SCALE GENOMIC DNA]</scope>
    <source>
        <strain evidence="4 5">NIES-37</strain>
    </source>
</reference>
<dbReference type="InterPro" id="IPR028932">
    <property type="entry name" value="TerB-C"/>
</dbReference>
<feature type="transmembrane region" description="Helical" evidence="2">
    <location>
        <begin position="54"/>
        <end position="71"/>
    </location>
</feature>
<evidence type="ECO:0000259" key="3">
    <source>
        <dbReference type="Pfam" id="PF15615"/>
    </source>
</evidence>
<dbReference type="Proteomes" id="UP000218785">
    <property type="component" value="Chromosome"/>
</dbReference>
<dbReference type="RefSeq" id="WP_422641099.1">
    <property type="nucleotide sequence ID" value="NZ_CAWNJS010000001.1"/>
</dbReference>
<feature type="transmembrane region" description="Helical" evidence="2">
    <location>
        <begin position="29"/>
        <end position="48"/>
    </location>
</feature>
<organism evidence="4 5">
    <name type="scientific">Tolypothrix tenuis PCC 7101</name>
    <dbReference type="NCBI Taxonomy" id="231146"/>
    <lineage>
        <taxon>Bacteria</taxon>
        <taxon>Bacillati</taxon>
        <taxon>Cyanobacteriota</taxon>
        <taxon>Cyanophyceae</taxon>
        <taxon>Nostocales</taxon>
        <taxon>Tolypothrichaceae</taxon>
        <taxon>Tolypothrix</taxon>
    </lineage>
</organism>
<dbReference type="KEGG" id="ttq:NIES37_11090"/>
<proteinExistence type="predicted"/>
<evidence type="ECO:0000313" key="4">
    <source>
        <dbReference type="EMBL" id="BAY97172.1"/>
    </source>
</evidence>
<sequence>MSLKSNDVDKVTRPKINNNMHSAVLSNRLFLGIVAFSVSFGLSLVPNWDYSKAFVTGIITVIATYAAALSVDKRRKNHEMLILSSLRKRIKELEELKSRIAREVHQLEEHRNSLYTESKNLQNKVAESRNQRDSIQRELSTFAGQKKQFEHEITVISTEIHNLEQNKAELNNAVSMLNAEKRRLELNCNVSRSEINQLQHQISELLQEKEEIENNITLLGRLKPQIEEKLYELRIELQNLEVEFNQKNQLLLNTSNNTENIESNLNDVQTKIGEHQAELQKLQAQIFLLQEERDLLQSQVWELLQQLETLNPEPLADRRHEENVELFPFAELIEPLETIDIKTDTFEALSEEWHHLFEHLQNHEIDVIKVLASPENSQTTIKQIAEANITMPNLLIDAINGKASDTLGELIINTNVEPPEIYPEYISNVKKMLANYQEDI</sequence>
<keyword evidence="1" id="KW-0175">Coiled coil</keyword>
<protein>
    <recommendedName>
        <fullName evidence="3">TerB-C domain-containing protein</fullName>
    </recommendedName>
</protein>
<keyword evidence="2" id="KW-1133">Transmembrane helix</keyword>
<dbReference type="AlphaFoldDB" id="A0A1Z4MUL0"/>
<feature type="coiled-coil region" evidence="1">
    <location>
        <begin position="83"/>
        <end position="299"/>
    </location>
</feature>
<name>A0A1Z4MUL0_9CYAN</name>
<accession>A0A1Z4MUL0</accession>
<dbReference type="Gene3D" id="1.10.287.1490">
    <property type="match status" value="1"/>
</dbReference>
<keyword evidence="2" id="KW-0472">Membrane</keyword>
<keyword evidence="5" id="KW-1185">Reference proteome</keyword>
<dbReference type="Pfam" id="PF15615">
    <property type="entry name" value="TerB_C"/>
    <property type="match status" value="1"/>
</dbReference>
<feature type="domain" description="TerB-C" evidence="3">
    <location>
        <begin position="266"/>
        <end position="429"/>
    </location>
</feature>
<keyword evidence="2" id="KW-0812">Transmembrane</keyword>
<evidence type="ECO:0000256" key="1">
    <source>
        <dbReference type="SAM" id="Coils"/>
    </source>
</evidence>
<gene>
    <name evidence="4" type="ORF">NIES37_11090</name>
</gene>